<feature type="signal peptide" evidence="1">
    <location>
        <begin position="1"/>
        <end position="20"/>
    </location>
</feature>
<keyword evidence="3" id="KW-1185">Reference proteome</keyword>
<dbReference type="Proteomes" id="UP001327560">
    <property type="component" value="Chromosome 4"/>
</dbReference>
<evidence type="ECO:0000256" key="1">
    <source>
        <dbReference type="SAM" id="SignalP"/>
    </source>
</evidence>
<reference evidence="2 3" key="1">
    <citation type="submission" date="2023-10" db="EMBL/GenBank/DDBJ databases">
        <title>Chromosome-scale genome assembly provides insights into flower coloration mechanisms of Canna indica.</title>
        <authorList>
            <person name="Li C."/>
        </authorList>
    </citation>
    <scope>NUCLEOTIDE SEQUENCE [LARGE SCALE GENOMIC DNA]</scope>
    <source>
        <tissue evidence="2">Flower</tissue>
    </source>
</reference>
<dbReference type="PANTHER" id="PTHR34564">
    <property type="entry name" value="PEPTIDYL-PROLYL CIS-TRANS ISOMERASE G"/>
    <property type="match status" value="1"/>
</dbReference>
<organism evidence="2 3">
    <name type="scientific">Canna indica</name>
    <name type="common">Indian-shot</name>
    <dbReference type="NCBI Taxonomy" id="4628"/>
    <lineage>
        <taxon>Eukaryota</taxon>
        <taxon>Viridiplantae</taxon>
        <taxon>Streptophyta</taxon>
        <taxon>Embryophyta</taxon>
        <taxon>Tracheophyta</taxon>
        <taxon>Spermatophyta</taxon>
        <taxon>Magnoliopsida</taxon>
        <taxon>Liliopsida</taxon>
        <taxon>Zingiberales</taxon>
        <taxon>Cannaceae</taxon>
        <taxon>Canna</taxon>
    </lineage>
</organism>
<sequence length="95" mass="11154">MLSRPIALVFLLWLIVITSQFEQKQQIVIEAEANPMESRRKQRMLVNEEVVKEKIILSQERNIQQLNELVQSLQRQLLHCRGINGSMHDNGNIFE</sequence>
<evidence type="ECO:0000313" key="2">
    <source>
        <dbReference type="EMBL" id="WOL03508.1"/>
    </source>
</evidence>
<gene>
    <name evidence="2" type="ORF">Cni_G12228</name>
</gene>
<evidence type="ECO:0000313" key="3">
    <source>
        <dbReference type="Proteomes" id="UP001327560"/>
    </source>
</evidence>
<accession>A0AAQ3QBZ0</accession>
<dbReference type="PANTHER" id="PTHR34564:SF3">
    <property type="entry name" value="PEPTIDYL-PROLYL CIS-TRANS ISOMERASE G"/>
    <property type="match status" value="1"/>
</dbReference>
<protein>
    <submittedName>
        <fullName evidence="2">Uncharacterized protein</fullName>
    </submittedName>
</protein>
<keyword evidence="1" id="KW-0732">Signal</keyword>
<name>A0AAQ3QBZ0_9LILI</name>
<feature type="chain" id="PRO_5042837830" evidence="1">
    <location>
        <begin position="21"/>
        <end position="95"/>
    </location>
</feature>
<dbReference type="EMBL" id="CP136893">
    <property type="protein sequence ID" value="WOL03508.1"/>
    <property type="molecule type" value="Genomic_DNA"/>
</dbReference>
<dbReference type="AlphaFoldDB" id="A0AAQ3QBZ0"/>
<proteinExistence type="predicted"/>